<dbReference type="InterPro" id="IPR011608">
    <property type="entry name" value="PRD"/>
</dbReference>
<organism evidence="3 4">
    <name type="scientific">Streptococcus sanguinis</name>
    <dbReference type="NCBI Taxonomy" id="1305"/>
    <lineage>
        <taxon>Bacteria</taxon>
        <taxon>Bacillati</taxon>
        <taxon>Bacillota</taxon>
        <taxon>Bacilli</taxon>
        <taxon>Lactobacillales</taxon>
        <taxon>Streptococcaceae</taxon>
        <taxon>Streptococcus</taxon>
    </lineage>
</organism>
<evidence type="ECO:0000256" key="1">
    <source>
        <dbReference type="ARBA" id="ARBA00022737"/>
    </source>
</evidence>
<keyword evidence="1" id="KW-0677">Repeat</keyword>
<sequence length="277" mass="32271">MYRIIHPMNNNVALAKHENGEEVVLIGSGIAFNKKKGDIVLESKIEKIFRLRTEESKENFVALLKDVPLDFITVTYDVIDTLSKKYDYPVQEYIYVTLTDHIYCSYQAVQQGRYKESDLPDASDKYPVPYQIAQEALAIYRERLLDNFPSDEVNRIAYHFINAEGETNPEGQSHLGRRKDILAAVEAELKENGIKRSAENSNFYDRFMIHLNYFLDYLDRSRDDNVSLLEMESQIQMTYPQAYQVGSDIYQIIAQKTGIDLYRSERVYLVLHIQRLL</sequence>
<dbReference type="Pfam" id="PF00874">
    <property type="entry name" value="PRD"/>
    <property type="match status" value="2"/>
</dbReference>
<dbReference type="InterPro" id="IPR050661">
    <property type="entry name" value="BglG_antiterminators"/>
</dbReference>
<dbReference type="Pfam" id="PF03123">
    <property type="entry name" value="CAT_RBD"/>
    <property type="match status" value="1"/>
</dbReference>
<feature type="domain" description="PRD" evidence="2">
    <location>
        <begin position="66"/>
        <end position="170"/>
    </location>
</feature>
<dbReference type="PANTHER" id="PTHR30185">
    <property type="entry name" value="CRYPTIC BETA-GLUCOSIDE BGL OPERON ANTITERMINATOR"/>
    <property type="match status" value="1"/>
</dbReference>
<dbReference type="EMBL" id="CDMW01000001">
    <property type="protein sequence ID" value="CEL90853.1"/>
    <property type="molecule type" value="Genomic_DNA"/>
</dbReference>
<dbReference type="SUPFAM" id="SSF63520">
    <property type="entry name" value="PTS-regulatory domain, PRD"/>
    <property type="match status" value="2"/>
</dbReference>
<dbReference type="SMART" id="SM01061">
    <property type="entry name" value="CAT_RBD"/>
    <property type="match status" value="1"/>
</dbReference>
<dbReference type="InterPro" id="IPR018247">
    <property type="entry name" value="EF_Hand_1_Ca_BS"/>
</dbReference>
<dbReference type="PANTHER" id="PTHR30185:SF15">
    <property type="entry name" value="CRYPTIC BETA-GLUCOSIDE BGL OPERON ANTITERMINATOR"/>
    <property type="match status" value="1"/>
</dbReference>
<dbReference type="AlphaFoldDB" id="A0A0B7GRL0"/>
<accession>A0A0B7GRL0</accession>
<dbReference type="SUPFAM" id="SSF50151">
    <property type="entry name" value="SacY-like RNA-binding domain"/>
    <property type="match status" value="1"/>
</dbReference>
<dbReference type="InterPro" id="IPR004341">
    <property type="entry name" value="CAT_RNA-bd_dom"/>
</dbReference>
<evidence type="ECO:0000259" key="2">
    <source>
        <dbReference type="PROSITE" id="PS51372"/>
    </source>
</evidence>
<dbReference type="Gene3D" id="2.30.24.10">
    <property type="entry name" value="CAT RNA-binding domain"/>
    <property type="match status" value="1"/>
</dbReference>
<dbReference type="RefSeq" id="WP_072074379.1">
    <property type="nucleotide sequence ID" value="NZ_CDMW01000001.1"/>
</dbReference>
<dbReference type="InterPro" id="IPR036634">
    <property type="entry name" value="PRD_sf"/>
</dbReference>
<reference evidence="3 4" key="1">
    <citation type="submission" date="2015-01" db="EMBL/GenBank/DDBJ databases">
        <authorList>
            <person name="Pelicic Vladimir"/>
        </authorList>
    </citation>
    <scope>NUCLEOTIDE SEQUENCE [LARGE SCALE GENOMIC DNA]</scope>
    <source>
        <strain evidence="3 4">2908</strain>
    </source>
</reference>
<proteinExistence type="predicted"/>
<dbReference type="Gene3D" id="1.10.1790.10">
    <property type="entry name" value="PRD domain"/>
    <property type="match status" value="2"/>
</dbReference>
<dbReference type="GO" id="GO:0003723">
    <property type="term" value="F:RNA binding"/>
    <property type="evidence" value="ECO:0007669"/>
    <property type="project" value="InterPro"/>
</dbReference>
<evidence type="ECO:0000313" key="3">
    <source>
        <dbReference type="EMBL" id="CEL90853.1"/>
    </source>
</evidence>
<dbReference type="InterPro" id="IPR036650">
    <property type="entry name" value="CAT_RNA-bd_dom_sf"/>
</dbReference>
<feature type="domain" description="PRD" evidence="2">
    <location>
        <begin position="172"/>
        <end position="277"/>
    </location>
</feature>
<name>A0A0B7GRL0_STRSA</name>
<protein>
    <submittedName>
        <fullName evidence="3">Transcription antiterminator LacT</fullName>
    </submittedName>
</protein>
<dbReference type="GO" id="GO:0006355">
    <property type="term" value="P:regulation of DNA-templated transcription"/>
    <property type="evidence" value="ECO:0007669"/>
    <property type="project" value="InterPro"/>
</dbReference>
<evidence type="ECO:0000313" key="4">
    <source>
        <dbReference type="Proteomes" id="UP000183504"/>
    </source>
</evidence>
<gene>
    <name evidence="3" type="primary">lacT</name>
    <name evidence="3" type="ORF">SSV_1562</name>
</gene>
<dbReference type="PROSITE" id="PS51372">
    <property type="entry name" value="PRD_2"/>
    <property type="match status" value="2"/>
</dbReference>
<dbReference type="Proteomes" id="UP000183504">
    <property type="component" value="Unassembled WGS sequence"/>
</dbReference>
<dbReference type="PROSITE" id="PS00018">
    <property type="entry name" value="EF_HAND_1"/>
    <property type="match status" value="1"/>
</dbReference>